<comment type="caution">
    <text evidence="1">The sequence shown here is derived from an EMBL/GenBank/DDBJ whole genome shotgun (WGS) entry which is preliminary data.</text>
</comment>
<accession>A0AAW5B9P1</accession>
<dbReference type="AlphaFoldDB" id="A0AAW5B9P1"/>
<organism evidence="1 2">
    <name type="scientific">Phocaeicola vulgatus</name>
    <name type="common">Bacteroides vulgatus</name>
    <dbReference type="NCBI Taxonomy" id="821"/>
    <lineage>
        <taxon>Bacteria</taxon>
        <taxon>Pseudomonadati</taxon>
        <taxon>Bacteroidota</taxon>
        <taxon>Bacteroidia</taxon>
        <taxon>Bacteroidales</taxon>
        <taxon>Bacteroidaceae</taxon>
        <taxon>Phocaeicola</taxon>
    </lineage>
</organism>
<protein>
    <recommendedName>
        <fullName evidence="3">Glycosyltransferase family 2 protein</fullName>
    </recommendedName>
</protein>
<sequence length="105" mass="12968">MMEYGLDDRGKEVQAKFWGTEEQRKRWLKVKYIKAPLFLRPFINFNIRYILKGGFLDGKEGFIWHFLQGFWYRFLVDAKIYEIKKRFGWNDKRIKAFIKETYLDK</sequence>
<reference evidence="1" key="1">
    <citation type="submission" date="2022-01" db="EMBL/GenBank/DDBJ databases">
        <title>Collection of gut derived symbiotic bacterial strains cultured from healthy donors.</title>
        <authorList>
            <person name="Lin H."/>
            <person name="Kohout C."/>
            <person name="Waligurski E."/>
            <person name="Pamer E.G."/>
        </authorList>
    </citation>
    <scope>NUCLEOTIDE SEQUENCE</scope>
    <source>
        <strain evidence="1">DFI.6.72</strain>
    </source>
</reference>
<dbReference type="EMBL" id="JAKNGO010000002">
    <property type="protein sequence ID" value="MCG4687200.1"/>
    <property type="molecule type" value="Genomic_DNA"/>
</dbReference>
<evidence type="ECO:0008006" key="3">
    <source>
        <dbReference type="Google" id="ProtNLM"/>
    </source>
</evidence>
<gene>
    <name evidence="1" type="ORF">L0N01_01085</name>
</gene>
<evidence type="ECO:0000313" key="2">
    <source>
        <dbReference type="Proteomes" id="UP001200843"/>
    </source>
</evidence>
<dbReference type="Proteomes" id="UP001200843">
    <property type="component" value="Unassembled WGS sequence"/>
</dbReference>
<name>A0AAW5B9P1_PHOVU</name>
<proteinExistence type="predicted"/>
<evidence type="ECO:0000313" key="1">
    <source>
        <dbReference type="EMBL" id="MCG4687200.1"/>
    </source>
</evidence>